<protein>
    <submittedName>
        <fullName evidence="3">Uncharacterized protein</fullName>
    </submittedName>
</protein>
<name>A0A2I1CVQ2_ASPC2</name>
<feature type="transmembrane region" description="Helical" evidence="2">
    <location>
        <begin position="37"/>
        <end position="59"/>
    </location>
</feature>
<keyword evidence="2" id="KW-0812">Transmembrane</keyword>
<feature type="compositionally biased region" description="Polar residues" evidence="1">
    <location>
        <begin position="178"/>
        <end position="189"/>
    </location>
</feature>
<gene>
    <name evidence="3" type="ORF">P168DRAFT_221094</name>
</gene>
<dbReference type="EMBL" id="MSFM01000011">
    <property type="protein sequence ID" value="PKY01707.1"/>
    <property type="molecule type" value="Genomic_DNA"/>
</dbReference>
<evidence type="ECO:0000313" key="3">
    <source>
        <dbReference type="EMBL" id="PKY01707.1"/>
    </source>
</evidence>
<proteinExistence type="predicted"/>
<accession>A0A2I1CVQ2</accession>
<keyword evidence="4" id="KW-1185">Reference proteome</keyword>
<sequence length="189" mass="22095">MAPVLTRQLHAVVFRPRPSQESPTPAAASRSFAHLKAILELLAGTICIFVLAVLFWKLGNYFRSWTRHRVLQAGNTPGTRYSKTWYGWIPLQQHNAHKDVWRKFRQKLHEWTAWKSTNADYRWVWWDPGQKEFEKFEQNRRLLRWLPKFLRSYSFTPADVIWNPGPPRKETGELESDAVSSSSALMTGA</sequence>
<feature type="region of interest" description="Disordered" evidence="1">
    <location>
        <begin position="164"/>
        <end position="189"/>
    </location>
</feature>
<evidence type="ECO:0000256" key="2">
    <source>
        <dbReference type="SAM" id="Phobius"/>
    </source>
</evidence>
<evidence type="ECO:0000256" key="1">
    <source>
        <dbReference type="SAM" id="MobiDB-lite"/>
    </source>
</evidence>
<dbReference type="AlphaFoldDB" id="A0A2I1CVQ2"/>
<dbReference type="RefSeq" id="XP_024690301.1">
    <property type="nucleotide sequence ID" value="XM_024833099.1"/>
</dbReference>
<reference evidence="3" key="1">
    <citation type="submission" date="2016-12" db="EMBL/GenBank/DDBJ databases">
        <title>The genomes of Aspergillus section Nigri reveals drivers in fungal speciation.</title>
        <authorList>
            <consortium name="DOE Joint Genome Institute"/>
            <person name="Vesth T.C."/>
            <person name="Nybo J."/>
            <person name="Theobald S."/>
            <person name="Brandl J."/>
            <person name="Frisvad J.C."/>
            <person name="Nielsen K.F."/>
            <person name="Lyhne E.K."/>
            <person name="Kogle M.E."/>
            <person name="Kuo A."/>
            <person name="Riley R."/>
            <person name="Clum A."/>
            <person name="Nolan M."/>
            <person name="Lipzen A."/>
            <person name="Salamov A."/>
            <person name="Henrissat B."/>
            <person name="Wiebenga A."/>
            <person name="De vries R.P."/>
            <person name="Grigoriev I.V."/>
            <person name="Mortensen U.H."/>
            <person name="Andersen M.R."/>
            <person name="Baker S.E."/>
        </authorList>
    </citation>
    <scope>NUCLEOTIDE SEQUENCE</scope>
    <source>
        <strain evidence="3">IBT 28561</strain>
    </source>
</reference>
<dbReference type="GeneID" id="36540623"/>
<keyword evidence="2" id="KW-1133">Transmembrane helix</keyword>
<feature type="non-terminal residue" evidence="3">
    <location>
        <position position="189"/>
    </location>
</feature>
<dbReference type="Proteomes" id="UP000234254">
    <property type="component" value="Unassembled WGS sequence"/>
</dbReference>
<dbReference type="VEuPathDB" id="FungiDB:P168DRAFT_221094"/>
<keyword evidence="2" id="KW-0472">Membrane</keyword>
<comment type="caution">
    <text evidence="3">The sequence shown here is derived from an EMBL/GenBank/DDBJ whole genome shotgun (WGS) entry which is preliminary data.</text>
</comment>
<dbReference type="OrthoDB" id="5346728at2759"/>
<evidence type="ECO:0000313" key="4">
    <source>
        <dbReference type="Proteomes" id="UP000234254"/>
    </source>
</evidence>
<organism evidence="3 4">
    <name type="scientific">Aspergillus campestris (strain IBT 28561)</name>
    <dbReference type="NCBI Taxonomy" id="1392248"/>
    <lineage>
        <taxon>Eukaryota</taxon>
        <taxon>Fungi</taxon>
        <taxon>Dikarya</taxon>
        <taxon>Ascomycota</taxon>
        <taxon>Pezizomycotina</taxon>
        <taxon>Eurotiomycetes</taxon>
        <taxon>Eurotiomycetidae</taxon>
        <taxon>Eurotiales</taxon>
        <taxon>Aspergillaceae</taxon>
        <taxon>Aspergillus</taxon>
        <taxon>Aspergillus subgen. Circumdati</taxon>
    </lineage>
</organism>